<evidence type="ECO:0000313" key="2">
    <source>
        <dbReference type="Proteomes" id="UP000000641"/>
    </source>
</evidence>
<sequence length="75" mass="7821">MSGGSYYAVCGAATAPLYTGSAYWVDLRLLSGVYEAIVRGSDGSILSRYSCAPPGSPSYVGFENVGSFTLNVWGP</sequence>
<dbReference type="EnsemblBacteria" id="ABL78923">
    <property type="protein sequence ID" value="ABL78923"/>
    <property type="gene ID" value="Tpen_1527"/>
</dbReference>
<accession>A1S0E3</accession>
<dbReference type="Proteomes" id="UP000000641">
    <property type="component" value="Chromosome"/>
</dbReference>
<dbReference type="KEGG" id="tpe:Tpen_1527"/>
<dbReference type="GeneID" id="4600664"/>
<dbReference type="HOGENOM" id="CLU_2662568_0_0_2"/>
<proteinExistence type="predicted"/>
<dbReference type="AlphaFoldDB" id="A1S0E3"/>
<dbReference type="EMBL" id="CP000505">
    <property type="protein sequence ID" value="ABL78923.1"/>
    <property type="molecule type" value="Genomic_DNA"/>
</dbReference>
<dbReference type="eggNOG" id="arCOG07037">
    <property type="taxonomic scope" value="Archaea"/>
</dbReference>
<organism evidence="1 2">
    <name type="scientific">Thermofilum pendens (strain DSM 2475 / Hrk 5)</name>
    <dbReference type="NCBI Taxonomy" id="368408"/>
    <lineage>
        <taxon>Archaea</taxon>
        <taxon>Thermoproteota</taxon>
        <taxon>Thermoprotei</taxon>
        <taxon>Thermofilales</taxon>
        <taxon>Thermofilaceae</taxon>
        <taxon>Thermofilum</taxon>
    </lineage>
</organism>
<keyword evidence="2" id="KW-1185">Reference proteome</keyword>
<protein>
    <submittedName>
        <fullName evidence="1">Uncharacterized protein</fullName>
    </submittedName>
</protein>
<gene>
    <name evidence="1" type="ordered locus">Tpen_1527</name>
</gene>
<name>A1S0E3_THEPD</name>
<dbReference type="RefSeq" id="WP_011753188.1">
    <property type="nucleotide sequence ID" value="NC_008698.1"/>
</dbReference>
<reference evidence="2" key="1">
    <citation type="journal article" date="2008" name="J. Bacteriol.">
        <title>Genome sequence of Thermofilum pendens reveals an exceptional loss of biosynthetic pathways without genome reduction.</title>
        <authorList>
            <person name="Anderson I."/>
            <person name="Rodriguez J."/>
            <person name="Susanti D."/>
            <person name="Porat I."/>
            <person name="Reich C."/>
            <person name="Ulrich L.E."/>
            <person name="Elkins J.G."/>
            <person name="Mavromatis K."/>
            <person name="Lykidis A."/>
            <person name="Kim E."/>
            <person name="Thompson L.S."/>
            <person name="Nolan M."/>
            <person name="Land M."/>
            <person name="Copeland A."/>
            <person name="Lapidus A."/>
            <person name="Lucas S."/>
            <person name="Detter C."/>
            <person name="Zhulin I.B."/>
            <person name="Olsen G.J."/>
            <person name="Whitman W."/>
            <person name="Mukhopadhyay B."/>
            <person name="Bristow J."/>
            <person name="Kyrpides N."/>
        </authorList>
    </citation>
    <scope>NUCLEOTIDE SEQUENCE [LARGE SCALE GENOMIC DNA]</scope>
    <source>
        <strain evidence="2">DSM 2475 / Hrk 5</strain>
    </source>
</reference>
<evidence type="ECO:0000313" key="1">
    <source>
        <dbReference type="EMBL" id="ABL78923.1"/>
    </source>
</evidence>
<dbReference type="STRING" id="368408.Tpen_1527"/>